<dbReference type="EMBL" id="GGEC01062811">
    <property type="protein sequence ID" value="MBX43295.1"/>
    <property type="molecule type" value="Transcribed_RNA"/>
</dbReference>
<name>A0A2P2NLI0_RHIMU</name>
<accession>A0A2P2NLI0</accession>
<proteinExistence type="predicted"/>
<evidence type="ECO:0000313" key="1">
    <source>
        <dbReference type="EMBL" id="MBX43295.1"/>
    </source>
</evidence>
<organism evidence="1">
    <name type="scientific">Rhizophora mucronata</name>
    <name type="common">Asiatic mangrove</name>
    <dbReference type="NCBI Taxonomy" id="61149"/>
    <lineage>
        <taxon>Eukaryota</taxon>
        <taxon>Viridiplantae</taxon>
        <taxon>Streptophyta</taxon>
        <taxon>Embryophyta</taxon>
        <taxon>Tracheophyta</taxon>
        <taxon>Spermatophyta</taxon>
        <taxon>Magnoliopsida</taxon>
        <taxon>eudicotyledons</taxon>
        <taxon>Gunneridae</taxon>
        <taxon>Pentapetalae</taxon>
        <taxon>rosids</taxon>
        <taxon>fabids</taxon>
        <taxon>Malpighiales</taxon>
        <taxon>Rhizophoraceae</taxon>
        <taxon>Rhizophora</taxon>
    </lineage>
</organism>
<dbReference type="AlphaFoldDB" id="A0A2P2NLI0"/>
<sequence>MLIFCEGQCLVVNMCIPVLKLLQKLLMIHDINYFKFSSASNYCSKN</sequence>
<protein>
    <submittedName>
        <fullName evidence="1">Uncharacterized protein</fullName>
    </submittedName>
</protein>
<reference evidence="1" key="1">
    <citation type="submission" date="2018-02" db="EMBL/GenBank/DDBJ databases">
        <title>Rhizophora mucronata_Transcriptome.</title>
        <authorList>
            <person name="Meera S.P."/>
            <person name="Sreeshan A."/>
            <person name="Augustine A."/>
        </authorList>
    </citation>
    <scope>NUCLEOTIDE SEQUENCE</scope>
    <source>
        <tissue evidence="1">Leaf</tissue>
    </source>
</reference>